<sequence>MTTENKEQEQNRMGKTRVNRDIGDKTEGRNEMESLLINVDQEAPGDGCPSGWLPPESDFGIPAAQSQLTPAYALVWSYRSPSDRLISSPNTRHVTPPEVNCRLQIPRTMPDLGP</sequence>
<dbReference type="EMBL" id="JAHXZJ010001864">
    <property type="protein sequence ID" value="KAH0550111.1"/>
    <property type="molecule type" value="Genomic_DNA"/>
</dbReference>
<proteinExistence type="predicted"/>
<feature type="region of interest" description="Disordered" evidence="1">
    <location>
        <begin position="1"/>
        <end position="29"/>
    </location>
</feature>
<evidence type="ECO:0000313" key="2">
    <source>
        <dbReference type="EMBL" id="KAH0550111.1"/>
    </source>
</evidence>
<dbReference type="AlphaFoldDB" id="A0AAV7ICN0"/>
<organism evidence="2 3">
    <name type="scientific">Cotesia glomerata</name>
    <name type="common">Lepidopteran parasitic wasp</name>
    <name type="synonym">Apanteles glomeratus</name>
    <dbReference type="NCBI Taxonomy" id="32391"/>
    <lineage>
        <taxon>Eukaryota</taxon>
        <taxon>Metazoa</taxon>
        <taxon>Ecdysozoa</taxon>
        <taxon>Arthropoda</taxon>
        <taxon>Hexapoda</taxon>
        <taxon>Insecta</taxon>
        <taxon>Pterygota</taxon>
        <taxon>Neoptera</taxon>
        <taxon>Endopterygota</taxon>
        <taxon>Hymenoptera</taxon>
        <taxon>Apocrita</taxon>
        <taxon>Ichneumonoidea</taxon>
        <taxon>Braconidae</taxon>
        <taxon>Microgastrinae</taxon>
        <taxon>Cotesia</taxon>
    </lineage>
</organism>
<gene>
    <name evidence="2" type="ORF">KQX54_017459</name>
</gene>
<comment type="caution">
    <text evidence="2">The sequence shown here is derived from an EMBL/GenBank/DDBJ whole genome shotgun (WGS) entry which is preliminary data.</text>
</comment>
<evidence type="ECO:0000313" key="3">
    <source>
        <dbReference type="Proteomes" id="UP000826195"/>
    </source>
</evidence>
<protein>
    <submittedName>
        <fullName evidence="2">Uncharacterized protein</fullName>
    </submittedName>
</protein>
<reference evidence="2 3" key="1">
    <citation type="journal article" date="2021" name="J. Hered.">
        <title>A chromosome-level genome assembly of the parasitoid wasp, Cotesia glomerata (Hymenoptera: Braconidae).</title>
        <authorList>
            <person name="Pinto B.J."/>
            <person name="Weis J.J."/>
            <person name="Gamble T."/>
            <person name="Ode P.J."/>
            <person name="Paul R."/>
            <person name="Zaspel J.M."/>
        </authorList>
    </citation>
    <scope>NUCLEOTIDE SEQUENCE [LARGE SCALE GENOMIC DNA]</scope>
    <source>
        <strain evidence="2">CgM1</strain>
    </source>
</reference>
<name>A0AAV7ICN0_COTGL</name>
<dbReference type="Proteomes" id="UP000826195">
    <property type="component" value="Unassembled WGS sequence"/>
</dbReference>
<evidence type="ECO:0000256" key="1">
    <source>
        <dbReference type="SAM" id="MobiDB-lite"/>
    </source>
</evidence>
<accession>A0AAV7ICN0</accession>
<keyword evidence="3" id="KW-1185">Reference proteome</keyword>